<evidence type="ECO:0000313" key="1">
    <source>
        <dbReference type="EMBL" id="ABC32290.1"/>
    </source>
</evidence>
<dbReference type="KEGG" id="hch:HCH_05632"/>
<gene>
    <name evidence="1" type="ordered locus">HCH_05632</name>
</gene>
<sequence length="34" mass="3843">MSTKNLIEINKLIEITLVVFANGSSYTPARIYNK</sequence>
<protein>
    <submittedName>
        <fullName evidence="1">Uncharacterized protein</fullName>
    </submittedName>
</protein>
<keyword evidence="2" id="KW-1185">Reference proteome</keyword>
<reference evidence="1 2" key="1">
    <citation type="journal article" date="2005" name="Nucleic Acids Res.">
        <title>Genomic blueprint of Hahella chejuensis, a marine microbe producing an algicidal agent.</title>
        <authorList>
            <person name="Jeong H."/>
            <person name="Yim J.H."/>
            <person name="Lee C."/>
            <person name="Choi S.-H."/>
            <person name="Park Y.K."/>
            <person name="Yoon S.H."/>
            <person name="Hur C.-G."/>
            <person name="Kang H.-Y."/>
            <person name="Kim D."/>
            <person name="Lee H.H."/>
            <person name="Park K.H."/>
            <person name="Park S.-H."/>
            <person name="Park H.-S."/>
            <person name="Lee H.K."/>
            <person name="Oh T.K."/>
            <person name="Kim J.F."/>
        </authorList>
    </citation>
    <scope>NUCLEOTIDE SEQUENCE [LARGE SCALE GENOMIC DNA]</scope>
    <source>
        <strain evidence="1 2">KCTC 2396</strain>
    </source>
</reference>
<evidence type="ECO:0000313" key="2">
    <source>
        <dbReference type="Proteomes" id="UP000000238"/>
    </source>
</evidence>
<proteinExistence type="predicted"/>
<dbReference type="HOGENOM" id="CLU_3374051_0_0_6"/>
<organism evidence="1 2">
    <name type="scientific">Hahella chejuensis (strain KCTC 2396)</name>
    <dbReference type="NCBI Taxonomy" id="349521"/>
    <lineage>
        <taxon>Bacteria</taxon>
        <taxon>Pseudomonadati</taxon>
        <taxon>Pseudomonadota</taxon>
        <taxon>Gammaproteobacteria</taxon>
        <taxon>Oceanospirillales</taxon>
        <taxon>Hahellaceae</taxon>
        <taxon>Hahella</taxon>
    </lineage>
</organism>
<dbReference type="STRING" id="349521.HCH_05632"/>
<accession>Q2SAN4</accession>
<dbReference type="AlphaFoldDB" id="Q2SAN4"/>
<dbReference type="Proteomes" id="UP000000238">
    <property type="component" value="Chromosome"/>
</dbReference>
<name>Q2SAN4_HAHCH</name>
<dbReference type="EMBL" id="CP000155">
    <property type="protein sequence ID" value="ABC32290.1"/>
    <property type="molecule type" value="Genomic_DNA"/>
</dbReference>